<feature type="region of interest" description="Disordered" evidence="7">
    <location>
        <begin position="574"/>
        <end position="613"/>
    </location>
</feature>
<feature type="domain" description="PHD-type" evidence="8">
    <location>
        <begin position="804"/>
        <end position="855"/>
    </location>
</feature>
<organism>
    <name type="scientific">Ixodes scapularis</name>
    <name type="common">Black-legged tick</name>
    <name type="synonym">Deer tick</name>
    <dbReference type="NCBI Taxonomy" id="6945"/>
    <lineage>
        <taxon>Eukaryota</taxon>
        <taxon>Metazoa</taxon>
        <taxon>Ecdysozoa</taxon>
        <taxon>Arthropoda</taxon>
        <taxon>Chelicerata</taxon>
        <taxon>Arachnida</taxon>
        <taxon>Acari</taxon>
        <taxon>Parasitiformes</taxon>
        <taxon>Ixodida</taxon>
        <taxon>Ixodoidea</taxon>
        <taxon>Ixodidae</taxon>
        <taxon>Ixodinae</taxon>
        <taxon>Ixodes</taxon>
    </lineage>
</organism>
<dbReference type="SUPFAM" id="SSF57903">
    <property type="entry name" value="FYVE/PHD zinc finger"/>
    <property type="match status" value="3"/>
</dbReference>
<dbReference type="PROSITE" id="PS50016">
    <property type="entry name" value="ZF_PHD_2"/>
    <property type="match status" value="3"/>
</dbReference>
<dbReference type="EMBL" id="ABJB010890051">
    <property type="status" value="NOT_ANNOTATED_CDS"/>
    <property type="molecule type" value="Genomic_DNA"/>
</dbReference>
<dbReference type="PANTHER" id="PTHR45838:SF4">
    <property type="entry name" value="HISTONE-LYSINE N-METHYLTRANSFERASE TRITHORAX"/>
    <property type="match status" value="1"/>
</dbReference>
<dbReference type="HOGENOM" id="CLU_265032_0_0_1"/>
<dbReference type="EMBL" id="ABJB010962123">
    <property type="status" value="NOT_ANNOTATED_CDS"/>
    <property type="molecule type" value="Genomic_DNA"/>
</dbReference>
<dbReference type="VEuPathDB" id="VectorBase:ISCI020986"/>
<dbReference type="InterPro" id="IPR019787">
    <property type="entry name" value="Znf_PHD-finger"/>
</dbReference>
<keyword evidence="1" id="KW-0479">Metal-binding</keyword>
<dbReference type="PROSITE" id="PS51805">
    <property type="entry name" value="EPHD"/>
    <property type="match status" value="1"/>
</dbReference>
<feature type="region of interest" description="Disordered" evidence="7">
    <location>
        <begin position="501"/>
        <end position="524"/>
    </location>
</feature>
<gene>
    <name evidence="10" type="ORF">IscW_ISCW020986</name>
</gene>
<dbReference type="EnsemblMetazoa" id="ISCW020986-RA">
    <property type="protein sequence ID" value="ISCW020986-PA"/>
    <property type="gene ID" value="ISCW020986"/>
</dbReference>
<reference evidence="10 12" key="1">
    <citation type="submission" date="2008-03" db="EMBL/GenBank/DDBJ databases">
        <title>Annotation of Ixodes scapularis.</title>
        <authorList>
            <consortium name="Ixodes scapularis Genome Project Consortium"/>
            <person name="Caler E."/>
            <person name="Hannick L.I."/>
            <person name="Bidwell S."/>
            <person name="Joardar V."/>
            <person name="Thiagarajan M."/>
            <person name="Amedeo P."/>
            <person name="Galinsky K.J."/>
            <person name="Schobel S."/>
            <person name="Inman J."/>
            <person name="Hostetler J."/>
            <person name="Miller J."/>
            <person name="Hammond M."/>
            <person name="Megy K."/>
            <person name="Lawson D."/>
            <person name="Kodira C."/>
            <person name="Sutton G."/>
            <person name="Meyer J."/>
            <person name="Hill C.A."/>
            <person name="Birren B."/>
            <person name="Nene V."/>
            <person name="Collins F."/>
            <person name="Alarcon-Chaidez F."/>
            <person name="Wikel S."/>
            <person name="Strausberg R."/>
        </authorList>
    </citation>
    <scope>NUCLEOTIDE SEQUENCE [LARGE SCALE GENOMIC DNA]</scope>
    <source>
        <strain evidence="12">Wikel</strain>
        <strain evidence="10">Wikel colony</strain>
    </source>
</reference>
<evidence type="ECO:0000256" key="5">
    <source>
        <dbReference type="ARBA" id="ARBA00023163"/>
    </source>
</evidence>
<dbReference type="VEuPathDB" id="VectorBase:ISCP_036742"/>
<evidence type="ECO:0000256" key="7">
    <source>
        <dbReference type="SAM" id="MobiDB-lite"/>
    </source>
</evidence>
<dbReference type="CDD" id="cd15507">
    <property type="entry name" value="PHD2_KMT2A_like"/>
    <property type="match status" value="1"/>
</dbReference>
<dbReference type="PANTHER" id="PTHR45838">
    <property type="entry name" value="HISTONE-LYSINE-N-METHYLTRANSFERASE 2 KMT2 FAMILY MEMBER"/>
    <property type="match status" value="1"/>
</dbReference>
<feature type="domain" description="PHD-type" evidence="9">
    <location>
        <begin position="1158"/>
        <end position="1204"/>
    </location>
</feature>
<dbReference type="EMBL" id="DS860238">
    <property type="protein sequence ID" value="EEC14018.1"/>
    <property type="molecule type" value="Genomic_DNA"/>
</dbReference>
<sequence>MINNSVIAFPCTYAHHSLSPAVQDEEFGGFSSGDVRNAVQKLGHYNDDISSEPSSKDETASGNRSKTVSLRSTSKLVGRTNNLPPDPGGKNGGRDSKVPKLENAPRVRHPETPSSAAGQTKGEGARKTPGRQAAHRLLDRAKRGRTWTGKEEQTERGGAAALALKMGCFQLPAVSARSSRRIIPRKRYLEDSEDDAPQQLQKKRPMSQPSVEAPGDSPVVVLERLTAKEERIAEDGKPNTDRDAELDVRLGGERGAETAADAEGEPYTAGTTRVGLFDRPLVVQGKRPWKPSLKVQMRLSEANLGSPFAFRGGSGSGGSRTSSDSCCRESIKRDMVSRYAEIMATKEDTVEVPANSPPGTSGGLLEDKVAAKIERLLKSQWENRLQGGTRKKNVVLRKARLRLSQRTLRRLRQPLDESPGEGGPREAREPCGVLEATEGPARTRREKPHVTGVKRVPGSCDLSRKVKCKGCLLHSCWTLFEIPATQKRHLQRHLVHLTGGPRHQQLTRKRKSSRTVGEGGLAKVSKGPRIKHVCRRAAVVLGHERATFSPPSSRISLSALSEEDKNLLVRGALEAEKTSDAPEKSSAAPSEATPDSKTPVASKLPGKPSLALQKKRLLAQPLRSYKSKVEQSRRLLLHTAAKKAKSKSKSKVTSKARAAMMASRVARKNGWREGGPVAKRETDDAMEQRECKLEEGTGCDDANAASTRREWDRDVGGTVHSLDRVGGASSSAGRLQDKLQPKAYPPLVPKVVEHPLSSRQLSKKSVGHGNQPLVQSLFGEEEYRRAQIIATGFALVSSRRFAVQAVCFLCASAGEEELLFCTVCCEPYHWFCLDPEEAPQGLDKESWCCPRCQTCIACGHRSSVSQLLRCSKCQQTYHTDCLGPGYPSKPSRKKKIWLCVKCIRCKSCGTSSKQSAWNFDLSLCQDCMLLREKGNYCPLCEKCYEDDDYESMMVQCSQCQKWIHARCDGISEELYQVLSLLPETELYLCRICEPNSPRLWLGTAERVLQDRLRCIMNSLLELQKASKDKCQVLEQAVPTPPDLLMLPDEVTDPSLDSVQPMAVWRTEIHFVDLIAVQRKLECGEYTAVKEFCEDILQAAIASRVSVQMVRELLAKYLPKEDSPPVDQPGVLRGCEQGSLADSRRCVLCGQPGDDTCTRCELCGNVGATVGCCVRGCPANFHFGCARAAQAVFQADRRVFCSLHQGNINREVVEGDKFAVCHAVYISQQDVNSKWQKAWQEKIAKGISVITGQPSFLTLL</sequence>
<evidence type="ECO:0000259" key="9">
    <source>
        <dbReference type="PROSITE" id="PS51805"/>
    </source>
</evidence>
<keyword evidence="4" id="KW-0805">Transcription regulation</keyword>
<dbReference type="Proteomes" id="UP000001555">
    <property type="component" value="Unassembled WGS sequence"/>
</dbReference>
<dbReference type="GO" id="GO:0042800">
    <property type="term" value="F:histone H3K4 methyltransferase activity"/>
    <property type="evidence" value="ECO:0000318"/>
    <property type="project" value="GO_Central"/>
</dbReference>
<dbReference type="CDD" id="cd15508">
    <property type="entry name" value="PHD3_KMT2A_like"/>
    <property type="match status" value="1"/>
</dbReference>
<reference evidence="11" key="2">
    <citation type="submission" date="2020-05" db="UniProtKB">
        <authorList>
            <consortium name="EnsemblMetazoa"/>
        </authorList>
    </citation>
    <scope>IDENTIFICATION</scope>
    <source>
        <strain evidence="11">wikel</strain>
    </source>
</reference>
<dbReference type="EMBL" id="ABJB010158827">
    <property type="status" value="NOT_ANNOTATED_CDS"/>
    <property type="molecule type" value="Genomic_DNA"/>
</dbReference>
<feature type="region of interest" description="Disordered" evidence="7">
    <location>
        <begin position="185"/>
        <end position="217"/>
    </location>
</feature>
<dbReference type="GO" id="GO:0008270">
    <property type="term" value="F:zinc ion binding"/>
    <property type="evidence" value="ECO:0007669"/>
    <property type="project" value="UniProtKB-KW"/>
</dbReference>
<dbReference type="SMART" id="SM00249">
    <property type="entry name" value="PHD"/>
    <property type="match status" value="4"/>
</dbReference>
<dbReference type="CDD" id="cd15506">
    <property type="entry name" value="PHD1_KMT2A_like"/>
    <property type="match status" value="1"/>
</dbReference>
<evidence type="ECO:0000256" key="1">
    <source>
        <dbReference type="ARBA" id="ARBA00022723"/>
    </source>
</evidence>
<evidence type="ECO:0000256" key="3">
    <source>
        <dbReference type="ARBA" id="ARBA00022833"/>
    </source>
</evidence>
<name>B7Q596_IXOSC</name>
<evidence type="ECO:0000313" key="10">
    <source>
        <dbReference type="EMBL" id="EEC14018.1"/>
    </source>
</evidence>
<dbReference type="InterPro" id="IPR034732">
    <property type="entry name" value="EPHD"/>
</dbReference>
<dbReference type="Gene3D" id="3.30.40.10">
    <property type="entry name" value="Zinc/RING finger domain, C3HC4 (zinc finger)"/>
    <property type="match status" value="4"/>
</dbReference>
<dbReference type="EMBL" id="ABJB010111894">
    <property type="status" value="NOT_ANNOTATED_CDS"/>
    <property type="molecule type" value="Genomic_DNA"/>
</dbReference>
<dbReference type="EMBL" id="ABJB010456977">
    <property type="status" value="NOT_ANNOTATED_CDS"/>
    <property type="molecule type" value="Genomic_DNA"/>
</dbReference>
<dbReference type="InterPro" id="IPR011011">
    <property type="entry name" value="Znf_FYVE_PHD"/>
</dbReference>
<dbReference type="EMBL" id="ABJB011116090">
    <property type="status" value="NOT_ANNOTATED_CDS"/>
    <property type="molecule type" value="Genomic_DNA"/>
</dbReference>
<feature type="compositionally biased region" description="Basic and acidic residues" evidence="7">
    <location>
        <begin position="229"/>
        <end position="256"/>
    </location>
</feature>
<dbReference type="EMBL" id="ABJB010827835">
    <property type="status" value="NOT_ANNOTATED_CDS"/>
    <property type="molecule type" value="Genomic_DNA"/>
</dbReference>
<feature type="domain" description="PHD-type" evidence="8">
    <location>
        <begin position="934"/>
        <end position="995"/>
    </location>
</feature>
<dbReference type="VEuPathDB" id="VectorBase:ISCW020986"/>
<evidence type="ECO:0000313" key="11">
    <source>
        <dbReference type="EnsemblMetazoa" id="ISCW020986-PA"/>
    </source>
</evidence>
<protein>
    <submittedName>
        <fullName evidence="10 11">Mll protein, putative</fullName>
    </submittedName>
</protein>
<evidence type="ECO:0000256" key="4">
    <source>
        <dbReference type="ARBA" id="ARBA00023015"/>
    </source>
</evidence>
<feature type="compositionally biased region" description="Basic and acidic residues" evidence="7">
    <location>
        <begin position="574"/>
        <end position="583"/>
    </location>
</feature>
<keyword evidence="13" id="KW-1267">Proteomics identification</keyword>
<feature type="region of interest" description="Disordered" evidence="7">
    <location>
        <begin position="663"/>
        <end position="685"/>
    </location>
</feature>
<keyword evidence="2 6" id="KW-0863">Zinc-finger</keyword>
<dbReference type="EMBL" id="ABJB010985702">
    <property type="status" value="NOT_ANNOTATED_CDS"/>
    <property type="molecule type" value="Genomic_DNA"/>
</dbReference>
<dbReference type="InterPro" id="IPR013083">
    <property type="entry name" value="Znf_RING/FYVE/PHD"/>
</dbReference>
<evidence type="ECO:0000256" key="6">
    <source>
        <dbReference type="PROSITE-ProRule" id="PRU00146"/>
    </source>
</evidence>
<dbReference type="InterPro" id="IPR001965">
    <property type="entry name" value="Znf_PHD"/>
</dbReference>
<feature type="compositionally biased region" description="Polar residues" evidence="7">
    <location>
        <begin position="60"/>
        <end position="83"/>
    </location>
</feature>
<proteinExistence type="evidence at protein level"/>
<evidence type="ECO:0007829" key="13">
    <source>
        <dbReference type="PeptideAtlas" id="B7Q596"/>
    </source>
</evidence>
<dbReference type="FunFam" id="3.30.40.10:FF:001775">
    <property type="entry name" value="Predicted protein"/>
    <property type="match status" value="1"/>
</dbReference>
<dbReference type="STRING" id="6945.B7Q596"/>
<evidence type="ECO:0000256" key="2">
    <source>
        <dbReference type="ARBA" id="ARBA00022771"/>
    </source>
</evidence>
<feature type="region of interest" description="Disordered" evidence="7">
    <location>
        <begin position="229"/>
        <end position="265"/>
    </location>
</feature>
<dbReference type="GO" id="GO:0035097">
    <property type="term" value="C:histone methyltransferase complex"/>
    <property type="evidence" value="ECO:0000318"/>
    <property type="project" value="GO_Central"/>
</dbReference>
<feature type="region of interest" description="Disordered" evidence="7">
    <location>
        <begin position="410"/>
        <end position="431"/>
    </location>
</feature>
<dbReference type="AlphaFoldDB" id="B7Q596"/>
<feature type="domain" description="PHD-type" evidence="8">
    <location>
        <begin position="852"/>
        <end position="905"/>
    </location>
</feature>
<feature type="compositionally biased region" description="Basic and acidic residues" evidence="7">
    <location>
        <begin position="92"/>
        <end position="111"/>
    </location>
</feature>
<accession>B7Q596</accession>
<dbReference type="PaxDb" id="6945-B7Q596"/>
<keyword evidence="5" id="KW-0804">Transcription</keyword>
<dbReference type="EMBL" id="ABJB010438740">
    <property type="status" value="NOT_ANNOTATED_CDS"/>
    <property type="molecule type" value="Genomic_DNA"/>
</dbReference>
<dbReference type="OrthoDB" id="6494153at2759"/>
<feature type="region of interest" description="Disordered" evidence="7">
    <location>
        <begin position="45"/>
        <end position="154"/>
    </location>
</feature>
<evidence type="ECO:0000313" key="12">
    <source>
        <dbReference type="Proteomes" id="UP000001555"/>
    </source>
</evidence>
<dbReference type="InParanoid" id="B7Q596"/>
<dbReference type="GO" id="GO:0045893">
    <property type="term" value="P:positive regulation of DNA-templated transcription"/>
    <property type="evidence" value="ECO:0000318"/>
    <property type="project" value="GO_Central"/>
</dbReference>
<keyword evidence="3" id="KW-0862">Zinc</keyword>
<dbReference type="EMBL" id="ABJB011041617">
    <property type="status" value="NOT_ANNOTATED_CDS"/>
    <property type="molecule type" value="Genomic_DNA"/>
</dbReference>
<dbReference type="Pfam" id="PF00628">
    <property type="entry name" value="PHD"/>
    <property type="match status" value="2"/>
</dbReference>
<keyword evidence="12" id="KW-1185">Reference proteome</keyword>
<evidence type="ECO:0000259" key="8">
    <source>
        <dbReference type="PROSITE" id="PS50016"/>
    </source>
</evidence>